<evidence type="ECO:0000313" key="2">
    <source>
        <dbReference type="EMBL" id="MBB6092468.1"/>
    </source>
</evidence>
<protein>
    <submittedName>
        <fullName evidence="2">Uncharacterized protein</fullName>
    </submittedName>
</protein>
<dbReference type="RefSeq" id="WP_184330265.1">
    <property type="nucleotide sequence ID" value="NZ_JACHHZ010000002.1"/>
</dbReference>
<dbReference type="Proteomes" id="UP000588068">
    <property type="component" value="Unassembled WGS sequence"/>
</dbReference>
<feature type="chain" id="PRO_5032954583" evidence="1">
    <location>
        <begin position="26"/>
        <end position="318"/>
    </location>
</feature>
<evidence type="ECO:0000313" key="3">
    <source>
        <dbReference type="Proteomes" id="UP000588068"/>
    </source>
</evidence>
<sequence>MRSSILLACVCAFLLGPPAIRPAFAAEAYWRCAVGRVVVVTNSSGARCERLLRATLRYEQVLMDFTGLEADTALPPLTLYSLTRDDAKRLIFKPGELEEQKRSRSYTHSKYMPSADDVVAVIVDQPGDEPLQSALFMYGQGMLSSQAARSYPAWYQLGIANLLNGLIMKPDGTVLLNRNPMFMAAVENGKRPTERLDLPKLLEAVPQNLAPADFNELASRAHAWALFGVLTTPERRERYRELAMLMRQRTPAAEAVQEAFGKPLPELQAEFEANRWRTEVSYRLEPPASAPPAIDGPTAIPAADLTVLMDQLKQRATS</sequence>
<reference evidence="2 3" key="1">
    <citation type="submission" date="2020-08" db="EMBL/GenBank/DDBJ databases">
        <title>Genomic Encyclopedia of Type Strains, Phase IV (KMG-IV): sequencing the most valuable type-strain genomes for metagenomic binning, comparative biology and taxonomic classification.</title>
        <authorList>
            <person name="Goeker M."/>
        </authorList>
    </citation>
    <scope>NUCLEOTIDE SEQUENCE [LARGE SCALE GENOMIC DNA]</scope>
    <source>
        <strain evidence="2 3">DSM 26723</strain>
    </source>
</reference>
<evidence type="ECO:0000256" key="1">
    <source>
        <dbReference type="SAM" id="SignalP"/>
    </source>
</evidence>
<keyword evidence="3" id="KW-1185">Reference proteome</keyword>
<organism evidence="2 3">
    <name type="scientific">Povalibacter uvarum</name>
    <dbReference type="NCBI Taxonomy" id="732238"/>
    <lineage>
        <taxon>Bacteria</taxon>
        <taxon>Pseudomonadati</taxon>
        <taxon>Pseudomonadota</taxon>
        <taxon>Gammaproteobacteria</taxon>
        <taxon>Steroidobacterales</taxon>
        <taxon>Steroidobacteraceae</taxon>
        <taxon>Povalibacter</taxon>
    </lineage>
</organism>
<dbReference type="EMBL" id="JACHHZ010000002">
    <property type="protein sequence ID" value="MBB6092468.1"/>
    <property type="molecule type" value="Genomic_DNA"/>
</dbReference>
<name>A0A841HJR0_9GAMM</name>
<feature type="signal peptide" evidence="1">
    <location>
        <begin position="1"/>
        <end position="25"/>
    </location>
</feature>
<keyword evidence="1" id="KW-0732">Signal</keyword>
<dbReference type="AlphaFoldDB" id="A0A841HJR0"/>
<accession>A0A841HJR0</accession>
<comment type="caution">
    <text evidence="2">The sequence shown here is derived from an EMBL/GenBank/DDBJ whole genome shotgun (WGS) entry which is preliminary data.</text>
</comment>
<proteinExistence type="predicted"/>
<gene>
    <name evidence="2" type="ORF">HNQ60_001346</name>
</gene>